<evidence type="ECO:0000256" key="3">
    <source>
        <dbReference type="SAM" id="SignalP"/>
    </source>
</evidence>
<reference evidence="5" key="1">
    <citation type="submission" date="2023-10" db="EMBL/GenBank/DDBJ databases">
        <title>Genome assemblies of two species of porcelain crab, Petrolisthes cinctipes and Petrolisthes manimaculis (Anomura: Porcellanidae).</title>
        <authorList>
            <person name="Angst P."/>
        </authorList>
    </citation>
    <scope>NUCLEOTIDE SEQUENCE</scope>
    <source>
        <strain evidence="5">PB745_01</strain>
        <tissue evidence="5">Gill</tissue>
    </source>
</reference>
<dbReference type="AlphaFoldDB" id="A0AAE1L112"/>
<feature type="domain" description="VWFD" evidence="4">
    <location>
        <begin position="144"/>
        <end position="335"/>
    </location>
</feature>
<evidence type="ECO:0000259" key="4">
    <source>
        <dbReference type="PROSITE" id="PS51233"/>
    </source>
</evidence>
<dbReference type="Pfam" id="PF00094">
    <property type="entry name" value="VWD"/>
    <property type="match status" value="1"/>
</dbReference>
<sequence>MVGWRGLAGMTAAVVMAALLSLPTLSMADNEEGESCPFGNETLEHGEMAMMLAECCLKLVCCNGTIKKSYLDHAAPLRHLNGHPCDNTDPPHTRHGSGDHKPRSCCGWKDMVYPAGYLMNNTCFQLECHMGHWDFTGLINEECGHCIVYDDPHFKTFDGWFYDWHGTCNYSLAQTGDSYDAACGVYGDFKKCNAFPSCVNRATFKDNRHTVIEIDHSDIHTVMVNGETFMVTNNHGCKELINTGGYHNVLACMFMDQYSLLIGSSGLSVMVSPFRLDIWAAADLNNTLGGLCGRFNWNETDDFTLRNGTELPLETFPTVFPESWMTNVSDPDDCPEPAERMDDACEGNTEHVRRCKRVGGNAALCRGIQMNVNEAFWKSCSYDLCHMIRNGASKKKTRKYIKKIIARSNCLTQNIKDMTELLED</sequence>
<dbReference type="PANTHER" id="PTHR11339">
    <property type="entry name" value="EXTRACELLULAR MATRIX GLYCOPROTEIN RELATED"/>
    <property type="match status" value="1"/>
</dbReference>
<keyword evidence="2" id="KW-0325">Glycoprotein</keyword>
<organism evidence="5 6">
    <name type="scientific">Petrolisthes cinctipes</name>
    <name type="common">Flat porcelain crab</name>
    <dbReference type="NCBI Taxonomy" id="88211"/>
    <lineage>
        <taxon>Eukaryota</taxon>
        <taxon>Metazoa</taxon>
        <taxon>Ecdysozoa</taxon>
        <taxon>Arthropoda</taxon>
        <taxon>Crustacea</taxon>
        <taxon>Multicrustacea</taxon>
        <taxon>Malacostraca</taxon>
        <taxon>Eumalacostraca</taxon>
        <taxon>Eucarida</taxon>
        <taxon>Decapoda</taxon>
        <taxon>Pleocyemata</taxon>
        <taxon>Anomura</taxon>
        <taxon>Galatheoidea</taxon>
        <taxon>Porcellanidae</taxon>
        <taxon>Petrolisthes</taxon>
    </lineage>
</organism>
<evidence type="ECO:0000313" key="5">
    <source>
        <dbReference type="EMBL" id="KAK3891623.1"/>
    </source>
</evidence>
<dbReference type="SMART" id="SM00216">
    <property type="entry name" value="VWD"/>
    <property type="match status" value="1"/>
</dbReference>
<dbReference type="InterPro" id="IPR050780">
    <property type="entry name" value="Mucin_vWF_Thrombospondin_sf"/>
</dbReference>
<dbReference type="EMBL" id="JAWQEG010000322">
    <property type="protein sequence ID" value="KAK3891623.1"/>
    <property type="molecule type" value="Genomic_DNA"/>
</dbReference>
<proteinExistence type="predicted"/>
<dbReference type="InterPro" id="IPR001846">
    <property type="entry name" value="VWF_type-D"/>
</dbReference>
<evidence type="ECO:0000313" key="6">
    <source>
        <dbReference type="Proteomes" id="UP001286313"/>
    </source>
</evidence>
<comment type="caution">
    <text evidence="5">The sequence shown here is derived from an EMBL/GenBank/DDBJ whole genome shotgun (WGS) entry which is preliminary data.</text>
</comment>
<feature type="chain" id="PRO_5042156873" description="VWFD domain-containing protein" evidence="3">
    <location>
        <begin position="29"/>
        <end position="424"/>
    </location>
</feature>
<name>A0AAE1L112_PETCI</name>
<feature type="signal peptide" evidence="3">
    <location>
        <begin position="1"/>
        <end position="28"/>
    </location>
</feature>
<protein>
    <recommendedName>
        <fullName evidence="4">VWFD domain-containing protein</fullName>
    </recommendedName>
</protein>
<evidence type="ECO:0000256" key="1">
    <source>
        <dbReference type="ARBA" id="ARBA00023157"/>
    </source>
</evidence>
<keyword evidence="1" id="KW-1015">Disulfide bond</keyword>
<keyword evidence="3" id="KW-0732">Signal</keyword>
<dbReference type="Proteomes" id="UP001286313">
    <property type="component" value="Unassembled WGS sequence"/>
</dbReference>
<accession>A0AAE1L112</accession>
<evidence type="ECO:0000256" key="2">
    <source>
        <dbReference type="ARBA" id="ARBA00023180"/>
    </source>
</evidence>
<gene>
    <name evidence="5" type="ORF">Pcinc_004471</name>
</gene>
<dbReference type="PROSITE" id="PS51233">
    <property type="entry name" value="VWFD"/>
    <property type="match status" value="1"/>
</dbReference>
<keyword evidence="6" id="KW-1185">Reference proteome</keyword>